<protein>
    <recommendedName>
        <fullName evidence="6">Glycoside hydrolase family 127 protein</fullName>
    </recommendedName>
</protein>
<dbReference type="InterPro" id="IPR049049">
    <property type="entry name" value="Beta-AFase-like_GH127_C"/>
</dbReference>
<evidence type="ECO:0008006" key="6">
    <source>
        <dbReference type="Google" id="ProtNLM"/>
    </source>
</evidence>
<name>A0A327WRZ0_LARAB</name>
<feature type="domain" description="Non-reducing end beta-L-arabinofuranosidase-like GH127 C-terminal" evidence="3">
    <location>
        <begin position="556"/>
        <end position="646"/>
    </location>
</feature>
<sequence length="651" mass="72735">MKQFVWIFFFLTVAYRGFSQDYPITPVPLSQVKIQSGFWYDRLEKARTVTLPHAFHKLEENGKFDNFAVAGGLKKGTFNGVRFDESDVYKVVEGAAYALQNRYDAKLDRYLDSLITLFAAAQEPDGYLYTIRTIYGDSTGLKDWIAGPHRYGFENGSHELYNVGHLYEAAVAHFQATGKRNLLDIAIKNANHLVKTIGPKPGQLMVVPGHEEIEIALVKLYRVTGTKSYLDLARFFVDMRGRGDKRALFQDAHNLGPAYFQDHKPVVQQTEAVGHAVRAQYLYAGMTDLAALQNDQAIREAVMKIWEDATTRKQYVTGGVGARENGEAFDDPYVLPNDAAYAETCAAVANLLWNHRLFLLTGESKYMDVFERVLYNGFLGGLSLEGDKFFYVNPMSSNGKKDFSNGLAAQRSPWFGINCCPSNVARFLPALPGYIYALRNNELFVNLFSDSQTEVKLNETAVKIQQQTLYPWDGAIKLTVSPQKATAFPILIRVPGWATNQPIPGDLYRYTAQQTPSIKLTINGKATPVTIENGYLKLHRTWKPNDVVTLTLDMPVREVVANAKVKANHGKVAIERGPIVYCAEGLDNNGQALSLTQASDQRYTPEFRKDFLGGVTVLKTGGAKPTTLIPYYAWNNRGATEMAVWFGQVGK</sequence>
<dbReference type="Proteomes" id="UP000248790">
    <property type="component" value="Unassembled WGS sequence"/>
</dbReference>
<dbReference type="AlphaFoldDB" id="A0A327WRZ0"/>
<dbReference type="InterPro" id="IPR008928">
    <property type="entry name" value="6-hairpin_glycosidase_sf"/>
</dbReference>
<dbReference type="PANTHER" id="PTHR43465:SF2">
    <property type="entry name" value="DUF1680 DOMAIN PROTEIN (AFU_ORTHOLOGUE AFUA_1G08910)"/>
    <property type="match status" value="1"/>
</dbReference>
<dbReference type="PANTHER" id="PTHR43465">
    <property type="entry name" value="DUF1680 DOMAIN PROTEIN (AFU_ORTHOLOGUE AFUA_1G08910)"/>
    <property type="match status" value="1"/>
</dbReference>
<dbReference type="InterPro" id="IPR049174">
    <property type="entry name" value="Beta-AFase-like"/>
</dbReference>
<comment type="caution">
    <text evidence="4">The sequence shown here is derived from an EMBL/GenBank/DDBJ whole genome shotgun (WGS) entry which is preliminary data.</text>
</comment>
<dbReference type="SUPFAM" id="SSF48208">
    <property type="entry name" value="Six-hairpin glycosidases"/>
    <property type="match status" value="1"/>
</dbReference>
<evidence type="ECO:0000259" key="2">
    <source>
        <dbReference type="Pfam" id="PF20736"/>
    </source>
</evidence>
<dbReference type="InterPro" id="IPR049046">
    <property type="entry name" value="Beta-AFase-like_GH127_middle"/>
</dbReference>
<dbReference type="Pfam" id="PF07944">
    <property type="entry name" value="Beta-AFase-like_GH127_cat"/>
    <property type="match status" value="1"/>
</dbReference>
<gene>
    <name evidence="4" type="ORF">LX87_04330</name>
</gene>
<evidence type="ECO:0000259" key="1">
    <source>
        <dbReference type="Pfam" id="PF07944"/>
    </source>
</evidence>
<dbReference type="RefSeq" id="WP_111630322.1">
    <property type="nucleotide sequence ID" value="NZ_QLMC01000005.1"/>
</dbReference>
<feature type="domain" description="Non-reducing end beta-L-arabinofuranosidase-like GH127 catalytic" evidence="1">
    <location>
        <begin position="31"/>
        <end position="431"/>
    </location>
</feature>
<dbReference type="EMBL" id="QLMC01000005">
    <property type="protein sequence ID" value="RAJ94443.1"/>
    <property type="molecule type" value="Genomic_DNA"/>
</dbReference>
<proteinExistence type="predicted"/>
<evidence type="ECO:0000259" key="3">
    <source>
        <dbReference type="Pfam" id="PF20737"/>
    </source>
</evidence>
<dbReference type="Pfam" id="PF20736">
    <property type="entry name" value="Glyco_hydro127M"/>
    <property type="match status" value="1"/>
</dbReference>
<accession>A0A327WRZ0</accession>
<dbReference type="OrthoDB" id="9757939at2"/>
<feature type="domain" description="Non-reducing end beta-L-arabinofuranosidase-like GH127 middle" evidence="2">
    <location>
        <begin position="443"/>
        <end position="554"/>
    </location>
</feature>
<evidence type="ECO:0000313" key="5">
    <source>
        <dbReference type="Proteomes" id="UP000248790"/>
    </source>
</evidence>
<dbReference type="Pfam" id="PF20737">
    <property type="entry name" value="Glyco_hydro127C"/>
    <property type="match status" value="1"/>
</dbReference>
<keyword evidence="5" id="KW-1185">Reference proteome</keyword>
<reference evidence="4 5" key="1">
    <citation type="submission" date="2018-06" db="EMBL/GenBank/DDBJ databases">
        <title>Genomic Encyclopedia of Archaeal and Bacterial Type Strains, Phase II (KMG-II): from individual species to whole genera.</title>
        <authorList>
            <person name="Goeker M."/>
        </authorList>
    </citation>
    <scope>NUCLEOTIDE SEQUENCE [LARGE SCALE GENOMIC DNA]</scope>
    <source>
        <strain evidence="4 5">DSM 21851</strain>
    </source>
</reference>
<dbReference type="InterPro" id="IPR012878">
    <property type="entry name" value="Beta-AFase-like_GH127_cat"/>
</dbReference>
<evidence type="ECO:0000313" key="4">
    <source>
        <dbReference type="EMBL" id="RAJ94443.1"/>
    </source>
</evidence>
<organism evidence="4 5">
    <name type="scientific">Larkinella arboricola</name>
    <dbReference type="NCBI Taxonomy" id="643671"/>
    <lineage>
        <taxon>Bacteria</taxon>
        <taxon>Pseudomonadati</taxon>
        <taxon>Bacteroidota</taxon>
        <taxon>Cytophagia</taxon>
        <taxon>Cytophagales</taxon>
        <taxon>Spirosomataceae</taxon>
        <taxon>Larkinella</taxon>
    </lineage>
</organism>
<dbReference type="GO" id="GO:0005975">
    <property type="term" value="P:carbohydrate metabolic process"/>
    <property type="evidence" value="ECO:0007669"/>
    <property type="project" value="InterPro"/>
</dbReference>